<feature type="transmembrane region" description="Helical" evidence="9">
    <location>
        <begin position="221"/>
        <end position="247"/>
    </location>
</feature>
<keyword evidence="4" id="KW-0337">GPI-anchor biosynthesis</keyword>
<evidence type="ECO:0000313" key="11">
    <source>
        <dbReference type="Proteomes" id="UP000249464"/>
    </source>
</evidence>
<evidence type="ECO:0000256" key="9">
    <source>
        <dbReference type="SAM" id="Phobius"/>
    </source>
</evidence>
<dbReference type="PANTHER" id="PTHR13121">
    <property type="entry name" value="GPI TRANSAMIDASE COMPONENT PIG-U"/>
    <property type="match status" value="1"/>
</dbReference>
<keyword evidence="6" id="KW-0256">Endoplasmic reticulum</keyword>
<gene>
    <name evidence="10" type="primary">BQ5605_C013g07291</name>
    <name evidence="10" type="ORF">BQ5605_C013G07291</name>
</gene>
<evidence type="ECO:0000256" key="7">
    <source>
        <dbReference type="ARBA" id="ARBA00022989"/>
    </source>
</evidence>
<dbReference type="AlphaFoldDB" id="A0A2X0LVL6"/>
<evidence type="ECO:0000256" key="8">
    <source>
        <dbReference type="ARBA" id="ARBA00023136"/>
    </source>
</evidence>
<evidence type="ECO:0000313" key="10">
    <source>
        <dbReference type="EMBL" id="SGY15222.1"/>
    </source>
</evidence>
<feature type="transmembrane region" description="Helical" evidence="9">
    <location>
        <begin position="319"/>
        <end position="342"/>
    </location>
</feature>
<evidence type="ECO:0000256" key="2">
    <source>
        <dbReference type="ARBA" id="ARBA00004687"/>
    </source>
</evidence>
<dbReference type="STRING" id="796604.A0A2X0LVL6"/>
<name>A0A2X0LVL6_9BASI</name>
<feature type="transmembrane region" description="Helical" evidence="9">
    <location>
        <begin position="348"/>
        <end position="378"/>
    </location>
</feature>
<dbReference type="InterPro" id="IPR009600">
    <property type="entry name" value="PIG-U"/>
</dbReference>
<feature type="transmembrane region" description="Helical" evidence="9">
    <location>
        <begin position="195"/>
        <end position="215"/>
    </location>
</feature>
<proteinExistence type="inferred from homology"/>
<feature type="transmembrane region" description="Helical" evidence="9">
    <location>
        <begin position="259"/>
        <end position="281"/>
    </location>
</feature>
<dbReference type="GO" id="GO:0006506">
    <property type="term" value="P:GPI anchor biosynthetic process"/>
    <property type="evidence" value="ECO:0007669"/>
    <property type="project" value="UniProtKB-UniPathway"/>
</dbReference>
<keyword evidence="5 9" id="KW-0812">Transmembrane</keyword>
<dbReference type="PANTHER" id="PTHR13121:SF0">
    <property type="entry name" value="PHOSPHATIDYLINOSITOL GLYCAN ANCHOR BIOSYNTHESIS CLASS U PROTEIN"/>
    <property type="match status" value="1"/>
</dbReference>
<dbReference type="UniPathway" id="UPA00196"/>
<evidence type="ECO:0000256" key="5">
    <source>
        <dbReference type="ARBA" id="ARBA00022692"/>
    </source>
</evidence>
<protein>
    <submittedName>
        <fullName evidence="10">BQ5605_C013g07291 protein</fullName>
    </submittedName>
</protein>
<evidence type="ECO:0000256" key="1">
    <source>
        <dbReference type="ARBA" id="ARBA00004477"/>
    </source>
</evidence>
<evidence type="ECO:0000256" key="6">
    <source>
        <dbReference type="ARBA" id="ARBA00022824"/>
    </source>
</evidence>
<organism evidence="10 11">
    <name type="scientific">Microbotryum silenes-dioicae</name>
    <dbReference type="NCBI Taxonomy" id="796604"/>
    <lineage>
        <taxon>Eukaryota</taxon>
        <taxon>Fungi</taxon>
        <taxon>Dikarya</taxon>
        <taxon>Basidiomycota</taxon>
        <taxon>Pucciniomycotina</taxon>
        <taxon>Microbotryomycetes</taxon>
        <taxon>Microbotryales</taxon>
        <taxon>Microbotryaceae</taxon>
        <taxon>Microbotryum</taxon>
    </lineage>
</organism>
<comment type="similarity">
    <text evidence="3">Belongs to the PIGU family.</text>
</comment>
<comment type="subcellular location">
    <subcellularLocation>
        <location evidence="1">Endoplasmic reticulum membrane</location>
        <topology evidence="1">Multi-pass membrane protein</topology>
    </subcellularLocation>
</comment>
<dbReference type="EMBL" id="FQNC01000013">
    <property type="protein sequence ID" value="SGY15222.1"/>
    <property type="molecule type" value="Genomic_DNA"/>
</dbReference>
<accession>A0A2X0LVL6</accession>
<dbReference type="GO" id="GO:0016255">
    <property type="term" value="P:attachment of GPI anchor to protein"/>
    <property type="evidence" value="ECO:0007669"/>
    <property type="project" value="InterPro"/>
</dbReference>
<evidence type="ECO:0000256" key="4">
    <source>
        <dbReference type="ARBA" id="ARBA00022502"/>
    </source>
</evidence>
<keyword evidence="7 9" id="KW-1133">Transmembrane helix</keyword>
<dbReference type="Pfam" id="PF06728">
    <property type="entry name" value="PIG-U"/>
    <property type="match status" value="1"/>
</dbReference>
<feature type="transmembrane region" description="Helical" evidence="9">
    <location>
        <begin position="390"/>
        <end position="412"/>
    </location>
</feature>
<evidence type="ECO:0000256" key="3">
    <source>
        <dbReference type="ARBA" id="ARBA00010026"/>
    </source>
</evidence>
<sequence length="601" mass="66648">MPSPRIAAATTHSSVRLWSVLAGGAALRLALSTTSLPEILQDRNELVTPITSFTRCKHSLHWSTLQEGFYLVNTLKQDPYLGGSFHHPPLLLLLSQLVSPKTRPLFAHLAWTATDLVTAYYLARVAQRRSKEAVLKDDEQLWSPSSVAALYVILPLAEHNVPGSFPSFFEQRYCLHPFSIATGLSLSTQVFSHHFVVLALLSAIQGTSFSTLPFFRNAYSAVFAISIASHFSLYPVLLLPPLVVLAHRQNPRSTSIARAAIFASAAFVSHQAVVLGLSYYLAGSWNFFSSVYGVILTIPDLTPNIGISWYFFIEMFDHFRAFFVGVFQIHVLIYVAPLTFAFRSDPMFTLVLMVGIIALFKSYTALGDFALWHAVLALYSELASHITRPLVYFGLTLYALALLPSFHHLWLYSGSGNANFFYASTLVWAIGQGGLLIEVLDAKLKREVVNTLDEQGRELVKKGRWRVLQRVNLVRPSDQSTGKEDEIPTGRKSVPLGSIPSNCNMRWYAEQRTTISSLKTDGLEIIKLPEGNYGHAALAQDTAQVVVTMLGKIVAINPSTGMPPVYLRDADIERVGRPELFSRQIGLELATQAVVHSYGFE</sequence>
<dbReference type="Proteomes" id="UP000249464">
    <property type="component" value="Unassembled WGS sequence"/>
</dbReference>
<comment type="pathway">
    <text evidence="2">Glycolipid biosynthesis; glycosylphosphatidylinositol-anchor biosynthesis.</text>
</comment>
<feature type="transmembrane region" description="Helical" evidence="9">
    <location>
        <begin position="287"/>
        <end position="312"/>
    </location>
</feature>
<keyword evidence="11" id="KW-1185">Reference proteome</keyword>
<feature type="transmembrane region" description="Helical" evidence="9">
    <location>
        <begin position="418"/>
        <end position="437"/>
    </location>
</feature>
<keyword evidence="8 9" id="KW-0472">Membrane</keyword>
<reference evidence="10 11" key="1">
    <citation type="submission" date="2016-11" db="EMBL/GenBank/DDBJ databases">
        <authorList>
            <person name="Jaros S."/>
            <person name="Januszkiewicz K."/>
            <person name="Wedrychowicz H."/>
        </authorList>
    </citation>
    <scope>NUCLEOTIDE SEQUENCE [LARGE SCALE GENOMIC DNA]</scope>
</reference>
<dbReference type="GO" id="GO:0042765">
    <property type="term" value="C:GPI-anchor transamidase complex"/>
    <property type="evidence" value="ECO:0007669"/>
    <property type="project" value="InterPro"/>
</dbReference>